<dbReference type="InterPro" id="IPR050153">
    <property type="entry name" value="Metal_Ion_Import_ABC"/>
</dbReference>
<evidence type="ECO:0000256" key="1">
    <source>
        <dbReference type="ARBA" id="ARBA00004141"/>
    </source>
</evidence>
<dbReference type="GO" id="GO:0016887">
    <property type="term" value="F:ATP hydrolysis activity"/>
    <property type="evidence" value="ECO:0007669"/>
    <property type="project" value="InterPro"/>
</dbReference>
<dbReference type="SUPFAM" id="SSF52540">
    <property type="entry name" value="P-loop containing nucleoside triphosphate hydrolases"/>
    <property type="match status" value="1"/>
</dbReference>
<dbReference type="Pfam" id="PF00950">
    <property type="entry name" value="ABC-3"/>
    <property type="match status" value="1"/>
</dbReference>
<feature type="transmembrane region" description="Helical" evidence="10">
    <location>
        <begin position="258"/>
        <end position="289"/>
    </location>
</feature>
<dbReference type="PROSITE" id="PS00211">
    <property type="entry name" value="ABC_TRANSPORTER_1"/>
    <property type="match status" value="1"/>
</dbReference>
<dbReference type="PANTHER" id="PTHR42734:SF5">
    <property type="entry name" value="IRON TRANSPORT SYSTEM ATP-BINDING PROTEIN HI_0361-RELATED"/>
    <property type="match status" value="1"/>
</dbReference>
<accession>A0AA35X877</accession>
<dbReference type="CDD" id="cd06550">
    <property type="entry name" value="TM_ABC_iron-siderophores_like"/>
    <property type="match status" value="1"/>
</dbReference>
<evidence type="ECO:0000256" key="3">
    <source>
        <dbReference type="ARBA" id="ARBA00008034"/>
    </source>
</evidence>
<comment type="caution">
    <text evidence="12">The sequence shown here is derived from an EMBL/GenBank/DDBJ whole genome shotgun (WGS) entry which is preliminary data.</text>
</comment>
<dbReference type="InterPro" id="IPR003439">
    <property type="entry name" value="ABC_transporter-like_ATP-bd"/>
</dbReference>
<proteinExistence type="inferred from homology"/>
<reference evidence="12" key="1">
    <citation type="submission" date="2023-03" db="EMBL/GenBank/DDBJ databases">
        <authorList>
            <person name="Steffen K."/>
            <person name="Cardenas P."/>
        </authorList>
    </citation>
    <scope>NUCLEOTIDE SEQUENCE</scope>
</reference>
<evidence type="ECO:0000256" key="4">
    <source>
        <dbReference type="ARBA" id="ARBA00022448"/>
    </source>
</evidence>
<comment type="similarity">
    <text evidence="2">Belongs to the ABC transporter superfamily.</text>
</comment>
<dbReference type="PANTHER" id="PTHR42734">
    <property type="entry name" value="METAL TRANSPORT SYSTEM ATP-BINDING PROTEIN TM_0124-RELATED"/>
    <property type="match status" value="1"/>
</dbReference>
<dbReference type="InterPro" id="IPR001626">
    <property type="entry name" value="ABC_TroCD"/>
</dbReference>
<keyword evidence="8 10" id="KW-1133">Transmembrane helix</keyword>
<organism evidence="12 13">
    <name type="scientific">Geodia barretti</name>
    <name type="common">Barrett's horny sponge</name>
    <dbReference type="NCBI Taxonomy" id="519541"/>
    <lineage>
        <taxon>Eukaryota</taxon>
        <taxon>Metazoa</taxon>
        <taxon>Porifera</taxon>
        <taxon>Demospongiae</taxon>
        <taxon>Heteroscleromorpha</taxon>
        <taxon>Tetractinellida</taxon>
        <taxon>Astrophorina</taxon>
        <taxon>Geodiidae</taxon>
        <taxon>Geodia</taxon>
    </lineage>
</organism>
<dbReference type="GO" id="GO:0043190">
    <property type="term" value="C:ATP-binding cassette (ABC) transporter complex"/>
    <property type="evidence" value="ECO:0007669"/>
    <property type="project" value="InterPro"/>
</dbReference>
<name>A0AA35X877_GEOBA</name>
<dbReference type="SUPFAM" id="SSF81345">
    <property type="entry name" value="ABC transporter involved in vitamin B12 uptake, BtuC"/>
    <property type="match status" value="1"/>
</dbReference>
<dbReference type="AlphaFoldDB" id="A0AA35X877"/>
<gene>
    <name evidence="12" type="ORF">GBAR_LOCUS23216</name>
</gene>
<keyword evidence="13" id="KW-1185">Reference proteome</keyword>
<comment type="subcellular location">
    <subcellularLocation>
        <location evidence="1">Membrane</location>
        <topology evidence="1">Multi-pass membrane protein</topology>
    </subcellularLocation>
</comment>
<dbReference type="InterPro" id="IPR017871">
    <property type="entry name" value="ABC_transporter-like_CS"/>
</dbReference>
<dbReference type="EMBL" id="CASHTH010003211">
    <property type="protein sequence ID" value="CAI8041830.1"/>
    <property type="molecule type" value="Genomic_DNA"/>
</dbReference>
<evidence type="ECO:0000259" key="11">
    <source>
        <dbReference type="PROSITE" id="PS50893"/>
    </source>
</evidence>
<evidence type="ECO:0000256" key="10">
    <source>
        <dbReference type="SAM" id="Phobius"/>
    </source>
</evidence>
<feature type="transmembrane region" description="Helical" evidence="10">
    <location>
        <begin position="389"/>
        <end position="416"/>
    </location>
</feature>
<dbReference type="PROSITE" id="PS50893">
    <property type="entry name" value="ABC_TRANSPORTER_2"/>
    <property type="match status" value="1"/>
</dbReference>
<keyword evidence="4" id="KW-0813">Transport</keyword>
<keyword evidence="7 12" id="KW-0067">ATP-binding</keyword>
<feature type="domain" description="ABC transporter" evidence="11">
    <location>
        <begin position="1"/>
        <end position="205"/>
    </location>
</feature>
<dbReference type="Gene3D" id="3.40.50.300">
    <property type="entry name" value="P-loop containing nucleotide triphosphate hydrolases"/>
    <property type="match status" value="1"/>
</dbReference>
<dbReference type="InterPro" id="IPR037294">
    <property type="entry name" value="ABC_BtuC-like"/>
</dbReference>
<keyword evidence="6" id="KW-0547">Nucleotide-binding</keyword>
<evidence type="ECO:0000256" key="8">
    <source>
        <dbReference type="ARBA" id="ARBA00022989"/>
    </source>
</evidence>
<dbReference type="InterPro" id="IPR003593">
    <property type="entry name" value="AAA+_ATPase"/>
</dbReference>
<evidence type="ECO:0000313" key="12">
    <source>
        <dbReference type="EMBL" id="CAI8041830.1"/>
    </source>
</evidence>
<keyword evidence="5 10" id="KW-0812">Transmembrane</keyword>
<evidence type="ECO:0000256" key="2">
    <source>
        <dbReference type="ARBA" id="ARBA00005417"/>
    </source>
</evidence>
<dbReference type="Pfam" id="PF00005">
    <property type="entry name" value="ABC_tran"/>
    <property type="match status" value="1"/>
</dbReference>
<evidence type="ECO:0000256" key="5">
    <source>
        <dbReference type="ARBA" id="ARBA00022692"/>
    </source>
</evidence>
<dbReference type="Proteomes" id="UP001174909">
    <property type="component" value="Unassembled WGS sequence"/>
</dbReference>
<evidence type="ECO:0000256" key="7">
    <source>
        <dbReference type="ARBA" id="ARBA00022840"/>
    </source>
</evidence>
<comment type="similarity">
    <text evidence="3">Belongs to the ABC-3 integral membrane protein family.</text>
</comment>
<feature type="transmembrane region" description="Helical" evidence="10">
    <location>
        <begin position="301"/>
        <end position="324"/>
    </location>
</feature>
<dbReference type="InterPro" id="IPR027417">
    <property type="entry name" value="P-loop_NTPase"/>
</dbReference>
<dbReference type="GO" id="GO:0055085">
    <property type="term" value="P:transmembrane transport"/>
    <property type="evidence" value="ECO:0007669"/>
    <property type="project" value="InterPro"/>
</dbReference>
<protein>
    <submittedName>
        <fullName evidence="12">Manganese transport system ATP-binding protein MntB</fullName>
    </submittedName>
</protein>
<feature type="transmembrane region" description="Helical" evidence="10">
    <location>
        <begin position="216"/>
        <end position="238"/>
    </location>
</feature>
<feature type="transmembrane region" description="Helical" evidence="10">
    <location>
        <begin position="344"/>
        <end position="363"/>
    </location>
</feature>
<evidence type="ECO:0000256" key="6">
    <source>
        <dbReference type="ARBA" id="ARBA00022741"/>
    </source>
</evidence>
<sequence length="494" mass="52411">MGVVGPNGAGKSTLFNVITALLPATSGRVLIHGRPMTESRGVVAYVPQYERVNSRIPASAWDVVMQGRVRHAGWFRRPGRADRDAAEAALNRVGMWDRRKSLIYELSGGQRQRIFVARALAQGADILLLDEAFSGVDIASQTALMDVLLELRDDGRTIMMSSHDINHMAHYCDECLCLNCNVCACGPPGEVLNEDVMTSSTGPSGRHWSGPFQYGFMVRALIVAIVVGVMCPVAGVYVVTRGLGFMSDGLAHSVLPGIVAASILGVAAASVFAGGIPMAIIMALLSGYLIKRAGVGEDASVGILFAALFAIGVIMISIASSQGVSVQVRLEDMLLGNVLGVPRVEMYVTLGVAGAVMLTLFGLHKELVFSNFDPTGASVVGLPTEKLEYILLALLAMVVVVALQAVGIILVISMLITPAAAALQLTRSFTGRHDRSSPHRSCVRRGGTVSFLPLQPAVRTGDGTGRLQFLRSVYKLETEGGRHPATPEGLTCMT</sequence>
<dbReference type="GO" id="GO:0005524">
    <property type="term" value="F:ATP binding"/>
    <property type="evidence" value="ECO:0007669"/>
    <property type="project" value="UniProtKB-KW"/>
</dbReference>
<dbReference type="SMART" id="SM00382">
    <property type="entry name" value="AAA"/>
    <property type="match status" value="1"/>
</dbReference>
<dbReference type="Gene3D" id="1.10.3470.10">
    <property type="entry name" value="ABC transporter involved in vitamin B12 uptake, BtuC"/>
    <property type="match status" value="1"/>
</dbReference>
<keyword evidence="9 10" id="KW-0472">Membrane</keyword>
<evidence type="ECO:0000256" key="9">
    <source>
        <dbReference type="ARBA" id="ARBA00023136"/>
    </source>
</evidence>
<evidence type="ECO:0000313" key="13">
    <source>
        <dbReference type="Proteomes" id="UP001174909"/>
    </source>
</evidence>